<evidence type="ECO:0000313" key="2">
    <source>
        <dbReference type="EMBL" id="OPJ76369.1"/>
    </source>
</evidence>
<accession>A0A1V4JVY9</accession>
<dbReference type="Proteomes" id="UP000190648">
    <property type="component" value="Unassembled WGS sequence"/>
</dbReference>
<feature type="region of interest" description="Disordered" evidence="1">
    <location>
        <begin position="38"/>
        <end position="70"/>
    </location>
</feature>
<proteinExistence type="predicted"/>
<evidence type="ECO:0000256" key="1">
    <source>
        <dbReference type="SAM" id="MobiDB-lite"/>
    </source>
</evidence>
<keyword evidence="3" id="KW-1185">Reference proteome</keyword>
<comment type="caution">
    <text evidence="2">The sequence shown here is derived from an EMBL/GenBank/DDBJ whole genome shotgun (WGS) entry which is preliminary data.</text>
</comment>
<reference evidence="2 3" key="1">
    <citation type="submission" date="2016-02" db="EMBL/GenBank/DDBJ databases">
        <title>Band-tailed pigeon sequencing and assembly.</title>
        <authorList>
            <person name="Soares A.E."/>
            <person name="Novak B.J."/>
            <person name="Rice E.S."/>
            <person name="O'Connell B."/>
            <person name="Chang D."/>
            <person name="Weber S."/>
            <person name="Shapiro B."/>
        </authorList>
    </citation>
    <scope>NUCLEOTIDE SEQUENCE [LARGE SCALE GENOMIC DNA]</scope>
    <source>
        <strain evidence="2">BTP2013</strain>
        <tissue evidence="2">Blood</tissue>
    </source>
</reference>
<organism evidence="2 3">
    <name type="scientific">Patagioenas fasciata monilis</name>
    <dbReference type="NCBI Taxonomy" id="372326"/>
    <lineage>
        <taxon>Eukaryota</taxon>
        <taxon>Metazoa</taxon>
        <taxon>Chordata</taxon>
        <taxon>Craniata</taxon>
        <taxon>Vertebrata</taxon>
        <taxon>Euteleostomi</taxon>
        <taxon>Archelosauria</taxon>
        <taxon>Archosauria</taxon>
        <taxon>Dinosauria</taxon>
        <taxon>Saurischia</taxon>
        <taxon>Theropoda</taxon>
        <taxon>Coelurosauria</taxon>
        <taxon>Aves</taxon>
        <taxon>Neognathae</taxon>
        <taxon>Neoaves</taxon>
        <taxon>Columbimorphae</taxon>
        <taxon>Columbiformes</taxon>
        <taxon>Columbidae</taxon>
        <taxon>Patagioenas</taxon>
    </lineage>
</organism>
<evidence type="ECO:0000313" key="3">
    <source>
        <dbReference type="Proteomes" id="UP000190648"/>
    </source>
</evidence>
<protein>
    <submittedName>
        <fullName evidence="2">Uncharacterized protein</fullName>
    </submittedName>
</protein>
<gene>
    <name evidence="2" type="ORF">AV530_017886</name>
</gene>
<sequence length="70" mass="7254">MLLLRIWPDTAWGLDTRFPGQKVTVWSAGGLGEVKWAGSGCRAPGTQGNRSAHPDGAPQGDSIGSVPALP</sequence>
<dbReference type="AlphaFoldDB" id="A0A1V4JVY9"/>
<name>A0A1V4JVY9_PATFA</name>
<dbReference type="EMBL" id="LSYS01005697">
    <property type="protein sequence ID" value="OPJ76369.1"/>
    <property type="molecule type" value="Genomic_DNA"/>
</dbReference>